<evidence type="ECO:0000313" key="7">
    <source>
        <dbReference type="Proteomes" id="UP000319836"/>
    </source>
</evidence>
<dbReference type="Gene3D" id="2.40.100.10">
    <property type="entry name" value="Cyclophilin-like"/>
    <property type="match status" value="1"/>
</dbReference>
<dbReference type="InterPro" id="IPR029000">
    <property type="entry name" value="Cyclophilin-like_dom_sf"/>
</dbReference>
<dbReference type="Pfam" id="PF03130">
    <property type="entry name" value="HEAT_PBS"/>
    <property type="match status" value="1"/>
</dbReference>
<dbReference type="PROSITE" id="PS50072">
    <property type="entry name" value="CSA_PPIASE_2"/>
    <property type="match status" value="1"/>
</dbReference>
<dbReference type="AlphaFoldDB" id="A0A538U9U8"/>
<feature type="signal peptide" evidence="4">
    <location>
        <begin position="1"/>
        <end position="28"/>
    </location>
</feature>
<evidence type="ECO:0000313" key="6">
    <source>
        <dbReference type="EMBL" id="TMQ72499.1"/>
    </source>
</evidence>
<comment type="caution">
    <text evidence="6">The sequence shown here is derived from an EMBL/GenBank/DDBJ whole genome shotgun (WGS) entry which is preliminary data.</text>
</comment>
<dbReference type="SUPFAM" id="SSF48371">
    <property type="entry name" value="ARM repeat"/>
    <property type="match status" value="2"/>
</dbReference>
<dbReference type="CDD" id="cd00317">
    <property type="entry name" value="cyclophilin"/>
    <property type="match status" value="1"/>
</dbReference>
<dbReference type="EMBL" id="VBPA01000056">
    <property type="protein sequence ID" value="TMQ72499.1"/>
    <property type="molecule type" value="Genomic_DNA"/>
</dbReference>
<accession>A0A538U9U8</accession>
<keyword evidence="4" id="KW-0732">Signal</keyword>
<dbReference type="EC" id="5.2.1.8" evidence="1"/>
<dbReference type="Pfam" id="PF00160">
    <property type="entry name" value="Pro_isomerase"/>
    <property type="match status" value="1"/>
</dbReference>
<dbReference type="SUPFAM" id="SSF50891">
    <property type="entry name" value="Cyclophilin-like"/>
    <property type="match status" value="1"/>
</dbReference>
<sequence>MRSRPSLLRLALASACLLSAGAPRPALSAVARGHARATAPPSGAVAGSRSGRAVPPTGALAATLRAIAIAEDERRFRPELAAGLASRDPVVRARAALAVGRLQDSTTVAALEPLLADPDPKVRREAVFALGQIGHRSAREALEARLADQDPEVVARAAEALGKLGDKTSTPQVTSLLASSSAALRATAAMALWRLADSTALDPLLAHHQDPDPDVRWHVLHALENIKAPDRVAPVAAQHLADDPSALVRAYAARTLGRQKAPRAIPALLQAHGQPDVPVVVNAIRALQLVGDTTCVHCGAALAQHIGHRHPYVRASVAVALADRFAWAAADTADRRAILDSLAAHRGDDDVATRTAAGRALLRIRGDAALGQVRPLLFGDLSIYVRTGVMDALRDLPTRQSWQSFFQQRLDPDRPLLERMTAADVMGARREPESAPLLREGLACASALAEMKDSASIPALVQAYAAHAASADPDARIGIRDALRDLAGRSFADSIERLVPAHDDRLASYAADFGTPPRTRGAILHTERGDIEWAFYGREAPETVRNFVRLAKRGFFDGRVFHRVVPNFVIQDGDPTGTGSGGPGYTIRCEYNALHYGPGMVGMALSGKDTGGSQWFITHSPQPHLDGRYTIFAHVVKGMDVVDRIVQGDHVYTVEILE</sequence>
<dbReference type="InterPro" id="IPR004155">
    <property type="entry name" value="PBS_lyase_HEAT"/>
</dbReference>
<evidence type="ECO:0000256" key="3">
    <source>
        <dbReference type="ARBA" id="ARBA00023235"/>
    </source>
</evidence>
<dbReference type="PRINTS" id="PR00153">
    <property type="entry name" value="CSAPPISMRASE"/>
</dbReference>
<dbReference type="GO" id="GO:0003755">
    <property type="term" value="F:peptidyl-prolyl cis-trans isomerase activity"/>
    <property type="evidence" value="ECO:0007669"/>
    <property type="project" value="UniProtKB-KW"/>
</dbReference>
<proteinExistence type="predicted"/>
<feature type="chain" id="PRO_5021794112" description="peptidylprolyl isomerase" evidence="4">
    <location>
        <begin position="29"/>
        <end position="658"/>
    </location>
</feature>
<dbReference type="InterPro" id="IPR044666">
    <property type="entry name" value="Cyclophilin_A-like"/>
</dbReference>
<feature type="domain" description="PPIase cyclophilin-type" evidence="5">
    <location>
        <begin position="525"/>
        <end position="645"/>
    </location>
</feature>
<gene>
    <name evidence="6" type="ORF">E6K80_02640</name>
</gene>
<dbReference type="SMART" id="SM00567">
    <property type="entry name" value="EZ_HEAT"/>
    <property type="match status" value="7"/>
</dbReference>
<keyword evidence="2" id="KW-0697">Rotamase</keyword>
<evidence type="ECO:0000256" key="2">
    <source>
        <dbReference type="ARBA" id="ARBA00023110"/>
    </source>
</evidence>
<dbReference type="Pfam" id="PF13646">
    <property type="entry name" value="HEAT_2"/>
    <property type="match status" value="2"/>
</dbReference>
<evidence type="ECO:0000256" key="1">
    <source>
        <dbReference type="ARBA" id="ARBA00013194"/>
    </source>
</evidence>
<reference evidence="6 7" key="1">
    <citation type="journal article" date="2019" name="Nat. Microbiol.">
        <title>Mediterranean grassland soil C-N compound turnover is dependent on rainfall and depth, and is mediated by genomically divergent microorganisms.</title>
        <authorList>
            <person name="Diamond S."/>
            <person name="Andeer P.F."/>
            <person name="Li Z."/>
            <person name="Crits-Christoph A."/>
            <person name="Burstein D."/>
            <person name="Anantharaman K."/>
            <person name="Lane K.R."/>
            <person name="Thomas B.C."/>
            <person name="Pan C."/>
            <person name="Northen T.R."/>
            <person name="Banfield J.F."/>
        </authorList>
    </citation>
    <scope>NUCLEOTIDE SEQUENCE [LARGE SCALE GENOMIC DNA]</scope>
    <source>
        <strain evidence="6">WS_10</strain>
    </source>
</reference>
<dbReference type="PANTHER" id="PTHR45625">
    <property type="entry name" value="PEPTIDYL-PROLYL CIS-TRANS ISOMERASE-RELATED"/>
    <property type="match status" value="1"/>
</dbReference>
<evidence type="ECO:0000256" key="4">
    <source>
        <dbReference type="SAM" id="SignalP"/>
    </source>
</evidence>
<dbReference type="PANTHER" id="PTHR45625:SF4">
    <property type="entry name" value="PEPTIDYLPROLYL ISOMERASE DOMAIN AND WD REPEAT-CONTAINING PROTEIN 1"/>
    <property type="match status" value="1"/>
</dbReference>
<organism evidence="6 7">
    <name type="scientific">Eiseniibacteriota bacterium</name>
    <dbReference type="NCBI Taxonomy" id="2212470"/>
    <lineage>
        <taxon>Bacteria</taxon>
        <taxon>Candidatus Eiseniibacteriota</taxon>
    </lineage>
</organism>
<dbReference type="InterPro" id="IPR011989">
    <property type="entry name" value="ARM-like"/>
</dbReference>
<dbReference type="Proteomes" id="UP000319836">
    <property type="component" value="Unassembled WGS sequence"/>
</dbReference>
<name>A0A538U9U8_UNCEI</name>
<keyword evidence="3" id="KW-0413">Isomerase</keyword>
<dbReference type="InterPro" id="IPR002130">
    <property type="entry name" value="Cyclophilin-type_PPIase_dom"/>
</dbReference>
<dbReference type="InterPro" id="IPR016024">
    <property type="entry name" value="ARM-type_fold"/>
</dbReference>
<protein>
    <recommendedName>
        <fullName evidence="1">peptidylprolyl isomerase</fullName>
        <ecNumber evidence="1">5.2.1.8</ecNumber>
    </recommendedName>
</protein>
<dbReference type="Gene3D" id="1.25.10.10">
    <property type="entry name" value="Leucine-rich Repeat Variant"/>
    <property type="match status" value="3"/>
</dbReference>
<evidence type="ECO:0000259" key="5">
    <source>
        <dbReference type="PROSITE" id="PS50072"/>
    </source>
</evidence>